<accession>A0A409XAL5</accession>
<dbReference type="STRING" id="181874.A0A409XAL5"/>
<comment type="caution">
    <text evidence="1">The sequence shown here is derived from an EMBL/GenBank/DDBJ whole genome shotgun (WGS) entry which is preliminary data.</text>
</comment>
<dbReference type="AlphaFoldDB" id="A0A409XAL5"/>
<dbReference type="InParanoid" id="A0A409XAL5"/>
<reference evidence="1 2" key="1">
    <citation type="journal article" date="2018" name="Evol. Lett.">
        <title>Horizontal gene cluster transfer increased hallucinogenic mushroom diversity.</title>
        <authorList>
            <person name="Reynolds H.T."/>
            <person name="Vijayakumar V."/>
            <person name="Gluck-Thaler E."/>
            <person name="Korotkin H.B."/>
            <person name="Matheny P.B."/>
            <person name="Slot J.C."/>
        </authorList>
    </citation>
    <scope>NUCLEOTIDE SEQUENCE [LARGE SCALE GENOMIC DNA]</scope>
    <source>
        <strain evidence="1 2">2629</strain>
    </source>
</reference>
<name>A0A409XAL5_9AGAR</name>
<keyword evidence="2" id="KW-1185">Reference proteome</keyword>
<proteinExistence type="predicted"/>
<sequence length="270" mass="29541">MFPDKVERLIIDRVYDAYDYYDSSLLAALLVALKTYLLSQLCDPRTSSTQTMASMYSSLNATRQGQLVVTSGHKQLPISDTTSLPWSVVDIELLQGVTFTSLYKPSAAFPLLAEAFAALAQGDGSIILSMAGGIDPLKCPAESNTEPVGDAQAAILCNDGAEIPGDLESTQKYAQMMKHLCPTWGPIWSGIRMTCIDWPKFQKKQFGPFNATTSHPLLVIGNTAGESHSSFQDCPHLSYGFRSSYTPYKARRNTIRGHHGWDMGEGISCK</sequence>
<evidence type="ECO:0000313" key="2">
    <source>
        <dbReference type="Proteomes" id="UP000284842"/>
    </source>
</evidence>
<organism evidence="1 2">
    <name type="scientific">Panaeolus cyanescens</name>
    <dbReference type="NCBI Taxonomy" id="181874"/>
    <lineage>
        <taxon>Eukaryota</taxon>
        <taxon>Fungi</taxon>
        <taxon>Dikarya</taxon>
        <taxon>Basidiomycota</taxon>
        <taxon>Agaricomycotina</taxon>
        <taxon>Agaricomycetes</taxon>
        <taxon>Agaricomycetidae</taxon>
        <taxon>Agaricales</taxon>
        <taxon>Agaricineae</taxon>
        <taxon>Galeropsidaceae</taxon>
        <taxon>Panaeolus</taxon>
    </lineage>
</organism>
<evidence type="ECO:0000313" key="1">
    <source>
        <dbReference type="EMBL" id="PPQ87819.1"/>
    </source>
</evidence>
<gene>
    <name evidence="1" type="ORF">CVT24_002750</name>
</gene>
<dbReference type="OrthoDB" id="425534at2759"/>
<dbReference type="EMBL" id="NHTK01004186">
    <property type="protein sequence ID" value="PPQ87819.1"/>
    <property type="molecule type" value="Genomic_DNA"/>
</dbReference>
<protein>
    <submittedName>
        <fullName evidence="1">Uncharacterized protein</fullName>
    </submittedName>
</protein>
<dbReference type="Proteomes" id="UP000284842">
    <property type="component" value="Unassembled WGS sequence"/>
</dbReference>